<proteinExistence type="predicted"/>
<dbReference type="InterPro" id="IPR036291">
    <property type="entry name" value="NAD(P)-bd_dom_sf"/>
</dbReference>
<dbReference type="SUPFAM" id="SSF51735">
    <property type="entry name" value="NAD(P)-binding Rossmann-fold domains"/>
    <property type="match status" value="1"/>
</dbReference>
<dbReference type="Gene3D" id="3.40.50.720">
    <property type="entry name" value="NAD(P)-binding Rossmann-like Domain"/>
    <property type="match status" value="1"/>
</dbReference>
<protein>
    <submittedName>
        <fullName evidence="2">NAD-dependent epimerase/dehydratase family protein</fullName>
    </submittedName>
</protein>
<gene>
    <name evidence="2" type="ORF">ACFPCY_22850</name>
</gene>
<keyword evidence="3" id="KW-1185">Reference proteome</keyword>
<organism evidence="2 3">
    <name type="scientific">Actinomadura gamaensis</name>
    <dbReference type="NCBI Taxonomy" id="1763541"/>
    <lineage>
        <taxon>Bacteria</taxon>
        <taxon>Bacillati</taxon>
        <taxon>Actinomycetota</taxon>
        <taxon>Actinomycetes</taxon>
        <taxon>Streptosporangiales</taxon>
        <taxon>Thermomonosporaceae</taxon>
        <taxon>Actinomadura</taxon>
    </lineage>
</organism>
<name>A0ABV9U131_9ACTN</name>
<dbReference type="Proteomes" id="UP001595872">
    <property type="component" value="Unassembled WGS sequence"/>
</dbReference>
<dbReference type="PANTHER" id="PTHR43245:SF13">
    <property type="entry name" value="UDP-D-APIOSE_UDP-D-XYLOSE SYNTHASE 2"/>
    <property type="match status" value="1"/>
</dbReference>
<sequence>MSAHAVAVLGGAGFVGRHVSAAFAAEGWDVLVVGRARPPAERGASFAALDLAGCRPAEIAGVLAAHRPEVVVNAVGANWNVTRYQMRRANTDATRNTLAALALLPARPRLVHLGSVLEFGPLPEGTVLREDRAARPAGPAGRTKLAATRAVRRAFRSGVVTGAVLRLPNVVGPGAPAASLAGAVAAELAAARARGLPAVLELGPLADRRDYLDVRDVAGAVLAAARVPAAAIADGPALNLGSGRAVPVGALVDLLVEISGVPATVAAAGRRQPADARAGRAQPRDAASWIRVDASRARAVLGWRPRRSLRDSLHDLWLEFGEGDEHARAIQHRELDG</sequence>
<feature type="domain" description="NAD-dependent epimerase/dehydratase" evidence="1">
    <location>
        <begin position="6"/>
        <end position="231"/>
    </location>
</feature>
<dbReference type="EMBL" id="JBHSIT010000006">
    <property type="protein sequence ID" value="MFC4910172.1"/>
    <property type="molecule type" value="Genomic_DNA"/>
</dbReference>
<dbReference type="InterPro" id="IPR001509">
    <property type="entry name" value="Epimerase_deHydtase"/>
</dbReference>
<evidence type="ECO:0000313" key="3">
    <source>
        <dbReference type="Proteomes" id="UP001595872"/>
    </source>
</evidence>
<dbReference type="RefSeq" id="WP_378258259.1">
    <property type="nucleotide sequence ID" value="NZ_JBHSIT010000006.1"/>
</dbReference>
<comment type="caution">
    <text evidence="2">The sequence shown here is derived from an EMBL/GenBank/DDBJ whole genome shotgun (WGS) entry which is preliminary data.</text>
</comment>
<dbReference type="InterPro" id="IPR050177">
    <property type="entry name" value="Lipid_A_modif_metabolic_enz"/>
</dbReference>
<accession>A0ABV9U131</accession>
<dbReference type="PANTHER" id="PTHR43245">
    <property type="entry name" value="BIFUNCTIONAL POLYMYXIN RESISTANCE PROTEIN ARNA"/>
    <property type="match status" value="1"/>
</dbReference>
<reference evidence="3" key="1">
    <citation type="journal article" date="2019" name="Int. J. Syst. Evol. Microbiol.">
        <title>The Global Catalogue of Microorganisms (GCM) 10K type strain sequencing project: providing services to taxonomists for standard genome sequencing and annotation.</title>
        <authorList>
            <consortium name="The Broad Institute Genomics Platform"/>
            <consortium name="The Broad Institute Genome Sequencing Center for Infectious Disease"/>
            <person name="Wu L."/>
            <person name="Ma J."/>
        </authorList>
    </citation>
    <scope>NUCLEOTIDE SEQUENCE [LARGE SCALE GENOMIC DNA]</scope>
    <source>
        <strain evidence="3">KLKA75</strain>
    </source>
</reference>
<evidence type="ECO:0000259" key="1">
    <source>
        <dbReference type="Pfam" id="PF01370"/>
    </source>
</evidence>
<dbReference type="Pfam" id="PF01370">
    <property type="entry name" value="Epimerase"/>
    <property type="match status" value="1"/>
</dbReference>
<evidence type="ECO:0000313" key="2">
    <source>
        <dbReference type="EMBL" id="MFC4910172.1"/>
    </source>
</evidence>